<dbReference type="Proteomes" id="UP000541444">
    <property type="component" value="Unassembled WGS sequence"/>
</dbReference>
<sequence>MHMGPQCGRELLWLSLVSLINVRGWWEMAEILIFGETVGALKHLSKILCPFSKIGRTLKIFYLR</sequence>
<feature type="chain" id="PRO_5029645928" evidence="1">
    <location>
        <begin position="25"/>
        <end position="64"/>
    </location>
</feature>
<evidence type="ECO:0000256" key="1">
    <source>
        <dbReference type="SAM" id="SignalP"/>
    </source>
</evidence>
<evidence type="ECO:0000313" key="2">
    <source>
        <dbReference type="EMBL" id="KAF6136962.1"/>
    </source>
</evidence>
<protein>
    <submittedName>
        <fullName evidence="2">Uncharacterized protein</fullName>
    </submittedName>
</protein>
<feature type="signal peptide" evidence="1">
    <location>
        <begin position="1"/>
        <end position="24"/>
    </location>
</feature>
<keyword evidence="1" id="KW-0732">Signal</keyword>
<gene>
    <name evidence="2" type="ORF">GIB67_030726</name>
</gene>
<comment type="caution">
    <text evidence="2">The sequence shown here is derived from an EMBL/GenBank/DDBJ whole genome shotgun (WGS) entry which is preliminary data.</text>
</comment>
<dbReference type="AlphaFoldDB" id="A0A7J7L318"/>
<keyword evidence="3" id="KW-1185">Reference proteome</keyword>
<evidence type="ECO:0000313" key="3">
    <source>
        <dbReference type="Proteomes" id="UP000541444"/>
    </source>
</evidence>
<reference evidence="2 3" key="1">
    <citation type="journal article" date="2020" name="IScience">
        <title>Genome Sequencing of the Endangered Kingdonia uniflora (Circaeasteraceae, Ranunculales) Reveals Potential Mechanisms of Evolutionary Specialization.</title>
        <authorList>
            <person name="Sun Y."/>
            <person name="Deng T."/>
            <person name="Zhang A."/>
            <person name="Moore M.J."/>
            <person name="Landis J.B."/>
            <person name="Lin N."/>
            <person name="Zhang H."/>
            <person name="Zhang X."/>
            <person name="Huang J."/>
            <person name="Zhang X."/>
            <person name="Sun H."/>
            <person name="Wang H."/>
        </authorList>
    </citation>
    <scope>NUCLEOTIDE SEQUENCE [LARGE SCALE GENOMIC DNA]</scope>
    <source>
        <strain evidence="2">TB1705</strain>
        <tissue evidence="2">Leaf</tissue>
    </source>
</reference>
<organism evidence="2 3">
    <name type="scientific">Kingdonia uniflora</name>
    <dbReference type="NCBI Taxonomy" id="39325"/>
    <lineage>
        <taxon>Eukaryota</taxon>
        <taxon>Viridiplantae</taxon>
        <taxon>Streptophyta</taxon>
        <taxon>Embryophyta</taxon>
        <taxon>Tracheophyta</taxon>
        <taxon>Spermatophyta</taxon>
        <taxon>Magnoliopsida</taxon>
        <taxon>Ranunculales</taxon>
        <taxon>Circaeasteraceae</taxon>
        <taxon>Kingdonia</taxon>
    </lineage>
</organism>
<proteinExistence type="predicted"/>
<dbReference type="EMBL" id="JACGCM010002660">
    <property type="protein sequence ID" value="KAF6136962.1"/>
    <property type="molecule type" value="Genomic_DNA"/>
</dbReference>
<name>A0A7J7L318_9MAGN</name>
<accession>A0A7J7L318</accession>